<accession>Q6EN76</accession>
<dbReference type="HOGENOM" id="CLU_2658858_0_0_1"/>
<dbReference type="EMBL" id="AK071578">
    <property type="protein sequence ID" value="BAG92565.1"/>
    <property type="molecule type" value="mRNA"/>
</dbReference>
<dbReference type="Gramene" id="Os09t0285800-01">
    <property type="protein sequence ID" value="Os09t0285800-01"/>
    <property type="gene ID" value="Os09g0285800"/>
</dbReference>
<reference evidence="3" key="3">
    <citation type="journal article" date="2013" name="Plant Cell Physiol.">
        <title>Rice Annotation Project Database (RAP-DB): an integrative and interactive database for rice genomics.</title>
        <authorList>
            <person name="Sakai H."/>
            <person name="Lee S.S."/>
            <person name="Tanaka T."/>
            <person name="Numa H."/>
            <person name="Kim J."/>
            <person name="Kawahara Y."/>
            <person name="Wakimoto H."/>
            <person name="Yang C.C."/>
            <person name="Iwamoto M."/>
            <person name="Abe T."/>
            <person name="Yamada Y."/>
            <person name="Muto A."/>
            <person name="Inokuchi H."/>
            <person name="Ikemura T."/>
            <person name="Matsumoto T."/>
            <person name="Sasaki T."/>
            <person name="Itoh T."/>
        </authorList>
    </citation>
    <scope>NUCLEOTIDE SEQUENCE</scope>
</reference>
<dbReference type="AlphaFoldDB" id="Q6EN76"/>
<reference evidence="3 4" key="4">
    <citation type="journal article" date="2013" name="Rice">
        <title>Improvement of the Oryza sativa Nipponbare reference genome using next generation sequence and optical map data.</title>
        <authorList>
            <person name="Kawahara Y."/>
            <person name="de la Bastide M."/>
            <person name="Hamilton J.P."/>
            <person name="Kanamori H."/>
            <person name="McCombie W.R."/>
            <person name="Ouyang S."/>
            <person name="Schwartz D.C."/>
            <person name="Tanaka T."/>
            <person name="Wu J."/>
            <person name="Zhou S."/>
            <person name="Childs K.L."/>
            <person name="Davidson R.M."/>
            <person name="Lin H."/>
            <person name="Quesada-Ocampo L."/>
            <person name="Vaillancourt B."/>
            <person name="Sakai H."/>
            <person name="Lee S.S."/>
            <person name="Kim J."/>
            <person name="Numa H."/>
            <person name="Itoh T."/>
            <person name="Buell C.R."/>
            <person name="Matsumoto T."/>
        </authorList>
    </citation>
    <scope>NUCLEOTIDE SEQUENCE [LARGE SCALE GENOMIC DNA]</scope>
    <source>
        <strain evidence="4">cv. Nipponbare</strain>
    </source>
</reference>
<protein>
    <submittedName>
        <fullName evidence="3">Os09g0285800 protein</fullName>
    </submittedName>
    <submittedName>
        <fullName evidence="2">cDNA clone:J023107G07, full insert sequence</fullName>
    </submittedName>
</protein>
<keyword evidence="4" id="KW-1185">Reference proteome</keyword>
<evidence type="ECO:0000313" key="4">
    <source>
        <dbReference type="Proteomes" id="UP000059680"/>
    </source>
</evidence>
<dbReference type="EMBL" id="AP014965">
    <property type="protein sequence ID" value="BAT07264.1"/>
    <property type="molecule type" value="Genomic_DNA"/>
</dbReference>
<proteinExistence type="evidence at transcript level"/>
<reference evidence="4" key="2">
    <citation type="journal article" date="2005" name="Nature">
        <title>The map-based sequence of the rice genome.</title>
        <authorList>
            <consortium name="International rice genome sequencing project (IRGSP)"/>
            <person name="Matsumoto T."/>
            <person name="Wu J."/>
            <person name="Kanamori H."/>
            <person name="Katayose Y."/>
            <person name="Fujisawa M."/>
            <person name="Namiki N."/>
            <person name="Mizuno H."/>
            <person name="Yamamoto K."/>
            <person name="Antonio B.A."/>
            <person name="Baba T."/>
            <person name="Sakata K."/>
            <person name="Nagamura Y."/>
            <person name="Aoki H."/>
            <person name="Arikawa K."/>
            <person name="Arita K."/>
            <person name="Bito T."/>
            <person name="Chiden Y."/>
            <person name="Fujitsuka N."/>
            <person name="Fukunaka R."/>
            <person name="Hamada M."/>
            <person name="Harada C."/>
            <person name="Hayashi A."/>
            <person name="Hijishita S."/>
            <person name="Honda M."/>
            <person name="Hosokawa S."/>
            <person name="Ichikawa Y."/>
            <person name="Idonuma A."/>
            <person name="Iijima M."/>
            <person name="Ikeda M."/>
            <person name="Ikeno M."/>
            <person name="Ito K."/>
            <person name="Ito S."/>
            <person name="Ito T."/>
            <person name="Ito Y."/>
            <person name="Ito Y."/>
            <person name="Iwabuchi A."/>
            <person name="Kamiya K."/>
            <person name="Karasawa W."/>
            <person name="Kurita K."/>
            <person name="Katagiri S."/>
            <person name="Kikuta A."/>
            <person name="Kobayashi H."/>
            <person name="Kobayashi N."/>
            <person name="Machita K."/>
            <person name="Maehara T."/>
            <person name="Masukawa M."/>
            <person name="Mizubayashi T."/>
            <person name="Mukai Y."/>
            <person name="Nagasaki H."/>
            <person name="Nagata Y."/>
            <person name="Naito S."/>
            <person name="Nakashima M."/>
            <person name="Nakama Y."/>
            <person name="Nakamichi Y."/>
            <person name="Nakamura M."/>
            <person name="Meguro A."/>
            <person name="Negishi M."/>
            <person name="Ohta I."/>
            <person name="Ohta T."/>
            <person name="Okamoto M."/>
            <person name="Ono N."/>
            <person name="Saji S."/>
            <person name="Sakaguchi M."/>
            <person name="Sakai K."/>
            <person name="Shibata M."/>
            <person name="Shimokawa T."/>
            <person name="Song J."/>
            <person name="Takazaki Y."/>
            <person name="Terasawa K."/>
            <person name="Tsugane M."/>
            <person name="Tsuji K."/>
            <person name="Ueda S."/>
            <person name="Waki K."/>
            <person name="Yamagata H."/>
            <person name="Yamamoto M."/>
            <person name="Yamamoto S."/>
            <person name="Yamane H."/>
            <person name="Yoshiki S."/>
            <person name="Yoshihara R."/>
            <person name="Yukawa K."/>
            <person name="Zhong H."/>
            <person name="Yano M."/>
            <person name="Yuan Q."/>
            <person name="Ouyang S."/>
            <person name="Liu J."/>
            <person name="Jones K.M."/>
            <person name="Gansberger K."/>
            <person name="Moffat K."/>
            <person name="Hill J."/>
            <person name="Bera J."/>
            <person name="Fadrosh D."/>
            <person name="Jin S."/>
            <person name="Johri S."/>
            <person name="Kim M."/>
            <person name="Overton L."/>
            <person name="Reardon M."/>
            <person name="Tsitrin T."/>
            <person name="Vuong H."/>
            <person name="Weaver B."/>
            <person name="Ciecko A."/>
            <person name="Tallon L."/>
            <person name="Jackson J."/>
            <person name="Pai G."/>
            <person name="Aken S.V."/>
            <person name="Utterback T."/>
            <person name="Reidmuller S."/>
            <person name="Feldblyum T."/>
            <person name="Hsiao J."/>
            <person name="Zismann V."/>
            <person name="Iobst S."/>
            <person name="de Vazeille A.R."/>
            <person name="Buell C.R."/>
            <person name="Ying K."/>
            <person name="Li Y."/>
            <person name="Lu T."/>
            <person name="Huang Y."/>
            <person name="Zhao Q."/>
            <person name="Feng Q."/>
            <person name="Zhang L."/>
            <person name="Zhu J."/>
            <person name="Weng Q."/>
            <person name="Mu J."/>
            <person name="Lu Y."/>
            <person name="Fan D."/>
            <person name="Liu Y."/>
            <person name="Guan J."/>
            <person name="Zhang Y."/>
            <person name="Yu S."/>
            <person name="Liu X."/>
            <person name="Zhang Y."/>
            <person name="Hong G."/>
            <person name="Han B."/>
            <person name="Choisne N."/>
            <person name="Demange N."/>
            <person name="Orjeda G."/>
            <person name="Samain S."/>
            <person name="Cattolico L."/>
            <person name="Pelletier E."/>
            <person name="Couloux A."/>
            <person name="Segurens B."/>
            <person name="Wincker P."/>
            <person name="D'Hont A."/>
            <person name="Scarpelli C."/>
            <person name="Weissenbach J."/>
            <person name="Salanoubat M."/>
            <person name="Quetier F."/>
            <person name="Yu Y."/>
            <person name="Kim H.R."/>
            <person name="Rambo T."/>
            <person name="Currie J."/>
            <person name="Collura K."/>
            <person name="Luo M."/>
            <person name="Yang T."/>
            <person name="Ammiraju J.S.S."/>
            <person name="Engler F."/>
            <person name="Soderlund C."/>
            <person name="Wing R.A."/>
            <person name="Palmer L.E."/>
            <person name="de la Bastide M."/>
            <person name="Spiegel L."/>
            <person name="Nascimento L."/>
            <person name="Zutavern T."/>
            <person name="O'Shaughnessy A."/>
            <person name="Dike S."/>
            <person name="Dedhia N."/>
            <person name="Preston R."/>
            <person name="Balija V."/>
            <person name="McCombie W.R."/>
            <person name="Chow T."/>
            <person name="Chen H."/>
            <person name="Chung M."/>
            <person name="Chen C."/>
            <person name="Shaw J."/>
            <person name="Wu H."/>
            <person name="Hsiao K."/>
            <person name="Chao Y."/>
            <person name="Chu M."/>
            <person name="Cheng C."/>
            <person name="Hour A."/>
            <person name="Lee P."/>
            <person name="Lin S."/>
            <person name="Lin Y."/>
            <person name="Liou J."/>
            <person name="Liu S."/>
            <person name="Hsing Y."/>
            <person name="Raghuvanshi S."/>
            <person name="Mohanty A."/>
            <person name="Bharti A.K."/>
            <person name="Gaur A."/>
            <person name="Gupta V."/>
            <person name="Kumar D."/>
            <person name="Ravi V."/>
            <person name="Vij S."/>
            <person name="Kapur A."/>
            <person name="Khurana P."/>
            <person name="Khurana P."/>
            <person name="Khurana J.P."/>
            <person name="Tyagi A.K."/>
            <person name="Gaikwad K."/>
            <person name="Singh A."/>
            <person name="Dalal V."/>
            <person name="Srivastava S."/>
            <person name="Dixit A."/>
            <person name="Pal A.K."/>
            <person name="Ghazi I.A."/>
            <person name="Yadav M."/>
            <person name="Pandit A."/>
            <person name="Bhargava A."/>
            <person name="Sureshbabu K."/>
            <person name="Batra K."/>
            <person name="Sharma T.R."/>
            <person name="Mohapatra T."/>
            <person name="Singh N.K."/>
            <person name="Messing J."/>
            <person name="Nelson A.B."/>
            <person name="Fuks G."/>
            <person name="Kavchok S."/>
            <person name="Keizer G."/>
            <person name="Linton E."/>
            <person name="Llaca V."/>
            <person name="Song R."/>
            <person name="Tanyolac B."/>
            <person name="Young S."/>
            <person name="Ho-Il K."/>
            <person name="Hahn J.H."/>
            <person name="Sangsakoo G."/>
            <person name="Vanavichit A."/>
            <person name="de Mattos Luiz.A.T."/>
            <person name="Zimmer P.D."/>
            <person name="Malone G."/>
            <person name="Dellagostin O."/>
            <person name="de Oliveira A.C."/>
            <person name="Bevan M."/>
            <person name="Bancroft I."/>
            <person name="Minx P."/>
            <person name="Cordum H."/>
            <person name="Wilson R."/>
            <person name="Cheng Z."/>
            <person name="Jin W."/>
            <person name="Jiang J."/>
            <person name="Leong S.A."/>
            <person name="Iwama H."/>
            <person name="Gojobori T."/>
            <person name="Itoh T."/>
            <person name="Niimura Y."/>
            <person name="Fujii Y."/>
            <person name="Habara T."/>
            <person name="Sakai H."/>
            <person name="Sato Y."/>
            <person name="Wilson G."/>
            <person name="Kumar K."/>
            <person name="McCouch S."/>
            <person name="Juretic N."/>
            <person name="Hoen D."/>
            <person name="Wright S."/>
            <person name="Bruskiewich R."/>
            <person name="Bureau T."/>
            <person name="Miyao A."/>
            <person name="Hirochika H."/>
            <person name="Nishikawa T."/>
            <person name="Kadowaki K."/>
            <person name="Sugiura M."/>
            <person name="Burr B."/>
            <person name="Sasaki T."/>
        </authorList>
    </citation>
    <scope>NUCLEOTIDE SEQUENCE [LARGE SCALE GENOMIC DNA]</scope>
    <source>
        <strain evidence="4">cv. Nipponbare</strain>
    </source>
</reference>
<dbReference type="PaxDb" id="39947-Q6EN76"/>
<evidence type="ECO:0000313" key="2">
    <source>
        <dbReference type="EMBL" id="BAG92565.1"/>
    </source>
</evidence>
<dbReference type="Proteomes" id="UP000059680">
    <property type="component" value="Chromosome 9"/>
</dbReference>
<dbReference type="OMA" id="WQAIPRV"/>
<gene>
    <name evidence="3" type="ordered locus">Os09g0285800</name>
    <name evidence="3" type="ORF">OSNPB_090285800</name>
</gene>
<sequence>MAAGEGRARWVVATGSWQRRGAAATGAPSPSRQRAGDGPPPPGGGGEERLRRVAGWQAIPRVDPVAVALPCLDLAAAATGGRRQRWWRQ</sequence>
<organism evidence="3 4">
    <name type="scientific">Oryza sativa subsp. japonica</name>
    <name type="common">Rice</name>
    <dbReference type="NCBI Taxonomy" id="39947"/>
    <lineage>
        <taxon>Eukaryota</taxon>
        <taxon>Viridiplantae</taxon>
        <taxon>Streptophyta</taxon>
        <taxon>Embryophyta</taxon>
        <taxon>Tracheophyta</taxon>
        <taxon>Spermatophyta</taxon>
        <taxon>Magnoliopsida</taxon>
        <taxon>Liliopsida</taxon>
        <taxon>Poales</taxon>
        <taxon>Poaceae</taxon>
        <taxon>BOP clade</taxon>
        <taxon>Oryzoideae</taxon>
        <taxon>Oryzeae</taxon>
        <taxon>Oryzinae</taxon>
        <taxon>Oryza</taxon>
        <taxon>Oryza sativa</taxon>
    </lineage>
</organism>
<reference evidence="3" key="5">
    <citation type="submission" date="2015-10" db="EMBL/GenBank/DDBJ databases">
        <authorList>
            <person name="Sakai H."/>
            <person name="Kawahara Y."/>
            <person name="Matsumoto T."/>
            <person name="Buell C.R."/>
            <person name="Itoh T."/>
        </authorList>
    </citation>
    <scope>NUCLEOTIDE SEQUENCE</scope>
</reference>
<reference evidence="2" key="1">
    <citation type="journal article" date="2003" name="Science">
        <title>Collection, Mapping, and Annotation of Over 28,000 cDNA Clones from japonica Rice.</title>
        <authorList>
            <person name="Kikuchi S."/>
            <person name="Satoh K."/>
            <person name="Nagata T."/>
            <person name="Kawagashira N."/>
            <person name="Doi K."/>
            <person name="Kishimoto N."/>
            <person name="Yazaki J."/>
            <person name="Ishikawa M."/>
            <person name="Yamada H."/>
            <person name="Ooka H."/>
            <person name="Hotta I."/>
            <person name="Kojima K."/>
            <person name="Namiki T."/>
            <person name="Ohneda E."/>
            <person name="Yahagi W."/>
            <person name="Suzuki K."/>
            <person name="Li C."/>
            <person name="Ohtsuki K."/>
            <person name="Shishiki T."/>
            <person name="Otomo Y."/>
            <person name="Murakami K."/>
            <person name="Iida Y."/>
            <person name="Sugano S."/>
            <person name="Fujimura T."/>
            <person name="Suzuki Y."/>
            <person name="Tsunoda Y."/>
            <person name="Kurosaki T."/>
            <person name="Kodama T."/>
            <person name="Masuda H."/>
            <person name="Kobayashi M."/>
            <person name="Xie Q."/>
            <person name="Lu M."/>
            <person name="Narikawa R."/>
            <person name="Sugiyama A."/>
            <person name="Mizuno K."/>
            <person name="Yokomizo S."/>
            <person name="Niikura J."/>
            <person name="Ikeda R."/>
            <person name="Ishibiki J."/>
            <person name="Kawamata M."/>
            <person name="Yoshimura A."/>
            <person name="Miura J."/>
            <person name="Kusumegi T."/>
            <person name="Oka M."/>
            <person name="Ryu R."/>
            <person name="Ueda M."/>
            <person name="Matsubara K."/>
            <person name="Kawai J."/>
            <person name="Carninci P."/>
            <person name="Adachi J."/>
            <person name="Aizawa K."/>
            <person name="Arakawa T."/>
            <person name="Fukuda S."/>
            <person name="Hara A."/>
            <person name="Hashidume W."/>
            <person name="Hayatsu N."/>
            <person name="Imotani K."/>
            <person name="Ishii Y."/>
            <person name="Itoh M."/>
            <person name="Kagawa I."/>
            <person name="Kondo S."/>
            <person name="Konno H."/>
            <person name="Miyazaki A."/>
            <person name="Osato N."/>
            <person name="Ota Y."/>
            <person name="Saito R."/>
            <person name="Sasaki D."/>
            <person name="Sato K."/>
            <person name="Shibata K."/>
            <person name="Shinagawa A."/>
            <person name="Shiraki T."/>
            <person name="Yoshino M."/>
            <person name="Hayashizaki Y."/>
        </authorList>
    </citation>
    <scope>NUCLEOTIDE SEQUENCE</scope>
</reference>
<evidence type="ECO:0000313" key="3">
    <source>
        <dbReference type="EMBL" id="BAT07264.1"/>
    </source>
</evidence>
<feature type="region of interest" description="Disordered" evidence="1">
    <location>
        <begin position="1"/>
        <end position="48"/>
    </location>
</feature>
<evidence type="ECO:0000256" key="1">
    <source>
        <dbReference type="SAM" id="MobiDB-lite"/>
    </source>
</evidence>
<name>Q6EN76_ORYSJ</name>